<dbReference type="AlphaFoldDB" id="A0A1D3D790"/>
<dbReference type="PROSITE" id="PS51354">
    <property type="entry name" value="GLUTAREDOXIN_2"/>
    <property type="match status" value="1"/>
</dbReference>
<evidence type="ECO:0000313" key="3">
    <source>
        <dbReference type="Proteomes" id="UP000095192"/>
    </source>
</evidence>
<dbReference type="VEuPathDB" id="ToxoDB:LOC34622189"/>
<sequence length="232" mass="25277">MAELEGPGAYSAFCGERGPKAVFFVSRGDAPSEQLLQLLPTLQQDFPAVALGHMDVSKASTCLLANAGVSRHPTINFLWDVQQIGQLVGSDVPCLGKREAPFCRFSKAVLALLEEQGVKNFGTFDVFEDPSVREGLKKFSDWPTYPQLYANVSYSSYRLLMFFICASAHFDKPPHVTGGGEGAKEGRRGGRASGNVALVNSPEDFNGCPLFVAVLDWRRDVAAFMKRSIGHL</sequence>
<protein>
    <submittedName>
        <fullName evidence="2">Glutaredoxin domain-containing protein</fullName>
    </submittedName>
</protein>
<dbReference type="PANTHER" id="PTHR10293">
    <property type="entry name" value="GLUTAREDOXIN FAMILY MEMBER"/>
    <property type="match status" value="1"/>
</dbReference>
<dbReference type="Gene3D" id="3.40.30.10">
    <property type="entry name" value="Glutaredoxin"/>
    <property type="match status" value="1"/>
</dbReference>
<name>A0A1D3D790_9EIME</name>
<organism evidence="2 3">
    <name type="scientific">Cyclospora cayetanensis</name>
    <dbReference type="NCBI Taxonomy" id="88456"/>
    <lineage>
        <taxon>Eukaryota</taxon>
        <taxon>Sar</taxon>
        <taxon>Alveolata</taxon>
        <taxon>Apicomplexa</taxon>
        <taxon>Conoidasida</taxon>
        <taxon>Coccidia</taxon>
        <taxon>Eucoccidiorida</taxon>
        <taxon>Eimeriorina</taxon>
        <taxon>Eimeriidae</taxon>
        <taxon>Cyclospora</taxon>
    </lineage>
</organism>
<dbReference type="InterPro" id="IPR002109">
    <property type="entry name" value="Glutaredoxin"/>
</dbReference>
<accession>A0A1D3D790</accession>
<dbReference type="Proteomes" id="UP000095192">
    <property type="component" value="Unassembled WGS sequence"/>
</dbReference>
<evidence type="ECO:0000313" key="2">
    <source>
        <dbReference type="EMBL" id="OEH79321.1"/>
    </source>
</evidence>
<proteinExistence type="predicted"/>
<reference evidence="2 3" key="1">
    <citation type="journal article" date="2016" name="BMC Genomics">
        <title>Comparative genomics reveals Cyclospora cayetanensis possesses coccidia-like metabolism and invasion components but unique surface antigens.</title>
        <authorList>
            <person name="Liu S."/>
            <person name="Wang L."/>
            <person name="Zheng H."/>
            <person name="Xu Z."/>
            <person name="Roellig D.M."/>
            <person name="Li N."/>
            <person name="Frace M.A."/>
            <person name="Tang K."/>
            <person name="Arrowood M.J."/>
            <person name="Moss D.M."/>
            <person name="Zhang L."/>
            <person name="Feng Y."/>
            <person name="Xiao L."/>
        </authorList>
    </citation>
    <scope>NUCLEOTIDE SEQUENCE [LARGE SCALE GENOMIC DNA]</scope>
    <source>
        <strain evidence="2 3">CHN_HEN01</strain>
    </source>
</reference>
<dbReference type="GO" id="GO:0006879">
    <property type="term" value="P:intracellular iron ion homeostasis"/>
    <property type="evidence" value="ECO:0007669"/>
    <property type="project" value="TreeGrafter"/>
</dbReference>
<dbReference type="InParanoid" id="A0A1D3D790"/>
<feature type="domain" description="Glutaredoxin" evidence="1">
    <location>
        <begin position="101"/>
        <end position="151"/>
    </location>
</feature>
<evidence type="ECO:0000259" key="1">
    <source>
        <dbReference type="Pfam" id="PF00462"/>
    </source>
</evidence>
<comment type="caution">
    <text evidence="2">The sequence shown here is derived from an EMBL/GenBank/DDBJ whole genome shotgun (WGS) entry which is preliminary data.</text>
</comment>
<dbReference type="PANTHER" id="PTHR10293:SF73">
    <property type="entry name" value="GLUTAREDOXIN-3"/>
    <property type="match status" value="1"/>
</dbReference>
<dbReference type="InterPro" id="IPR036249">
    <property type="entry name" value="Thioredoxin-like_sf"/>
</dbReference>
<dbReference type="GO" id="GO:0005634">
    <property type="term" value="C:nucleus"/>
    <property type="evidence" value="ECO:0007669"/>
    <property type="project" value="TreeGrafter"/>
</dbReference>
<dbReference type="InterPro" id="IPR004480">
    <property type="entry name" value="Monothiol_GRX-rel"/>
</dbReference>
<dbReference type="VEuPathDB" id="ToxoDB:cyc_05907"/>
<keyword evidence="3" id="KW-1185">Reference proteome</keyword>
<dbReference type="Pfam" id="PF00462">
    <property type="entry name" value="Glutaredoxin"/>
    <property type="match status" value="1"/>
</dbReference>
<dbReference type="EMBL" id="JROU02000427">
    <property type="protein sequence ID" value="OEH79321.1"/>
    <property type="molecule type" value="Genomic_DNA"/>
</dbReference>
<gene>
    <name evidence="2" type="ORF">cyc_05907</name>
</gene>
<dbReference type="GO" id="GO:0005829">
    <property type="term" value="C:cytosol"/>
    <property type="evidence" value="ECO:0007669"/>
    <property type="project" value="TreeGrafter"/>
</dbReference>
<dbReference type="SUPFAM" id="SSF52833">
    <property type="entry name" value="Thioredoxin-like"/>
    <property type="match status" value="2"/>
</dbReference>